<dbReference type="InterPro" id="IPR001647">
    <property type="entry name" value="HTH_TetR"/>
</dbReference>
<evidence type="ECO:0000313" key="4">
    <source>
        <dbReference type="EMBL" id="QNJ92203.1"/>
    </source>
</evidence>
<feature type="DNA-binding region" description="H-T-H motif" evidence="2">
    <location>
        <begin position="39"/>
        <end position="58"/>
    </location>
</feature>
<sequence length="180" mass="19201">MSPRREDWLVGGDRRAAAADRIYAAAADMMGRRGFADIDIDALAAAVHCSRATVYRHAGTKAQIREAVLVRSAQRIVATVRAAVIDRTGADRVLTAIAVALREIRADPLAATVVGTPGSRSLTSSDAVMRFAAEFAGVAEDDAEAAGWIVRVVLALLFWPAGDQAAEQRLLERFIAPGFN</sequence>
<dbReference type="Pfam" id="PF00440">
    <property type="entry name" value="TetR_N"/>
    <property type="match status" value="1"/>
</dbReference>
<feature type="domain" description="HTH tetR-type" evidence="3">
    <location>
        <begin position="16"/>
        <end position="76"/>
    </location>
</feature>
<dbReference type="EMBL" id="CP059894">
    <property type="protein sequence ID" value="QNJ92203.1"/>
    <property type="molecule type" value="Genomic_DNA"/>
</dbReference>
<evidence type="ECO:0000313" key="6">
    <source>
        <dbReference type="Proteomes" id="UP000199707"/>
    </source>
</evidence>
<dbReference type="InterPro" id="IPR009057">
    <property type="entry name" value="Homeodomain-like_sf"/>
</dbReference>
<reference evidence="4 7" key="3">
    <citation type="submission" date="2020-07" db="EMBL/GenBank/DDBJ databases">
        <title>Draft genome sequence of four isobutane-metabolizing strains capable of cometabolically degrading diverse ether contaminants.</title>
        <authorList>
            <person name="Chen W."/>
            <person name="Faulkner N."/>
            <person name="Smith C."/>
            <person name="Hyman M."/>
        </authorList>
    </citation>
    <scope>NUCLEOTIDE SEQUENCE [LARGE SCALE GENOMIC DNA]</scope>
    <source>
        <strain evidence="4 7">2A</strain>
    </source>
</reference>
<dbReference type="Proteomes" id="UP000515498">
    <property type="component" value="Chromosome"/>
</dbReference>
<dbReference type="EMBL" id="FMUB01000011">
    <property type="protein sequence ID" value="SCX30088.1"/>
    <property type="molecule type" value="Genomic_DNA"/>
</dbReference>
<dbReference type="STRING" id="1502745.SAMN02799620_04999"/>
<dbReference type="RefSeq" id="WP_090362702.1">
    <property type="nucleotide sequence ID" value="NZ_CP059894.1"/>
</dbReference>
<evidence type="ECO:0000256" key="1">
    <source>
        <dbReference type="ARBA" id="ARBA00023125"/>
    </source>
</evidence>
<evidence type="ECO:0000313" key="7">
    <source>
        <dbReference type="Proteomes" id="UP000515498"/>
    </source>
</evidence>
<dbReference type="KEGG" id="mflu:HZU40_29235"/>
<keyword evidence="1 2" id="KW-0238">DNA-binding</keyword>
<accession>A0A1G4WUV9</accession>
<evidence type="ECO:0000259" key="3">
    <source>
        <dbReference type="PROSITE" id="PS50977"/>
    </source>
</evidence>
<dbReference type="PROSITE" id="PS50977">
    <property type="entry name" value="HTH_TETR_2"/>
    <property type="match status" value="1"/>
</dbReference>
<gene>
    <name evidence="4" type="ORF">HZU40_29235</name>
    <name evidence="5" type="ORF">SAMN02799620_04999</name>
</gene>
<dbReference type="SUPFAM" id="SSF46689">
    <property type="entry name" value="Homeodomain-like"/>
    <property type="match status" value="1"/>
</dbReference>
<proteinExistence type="predicted"/>
<reference evidence="5" key="1">
    <citation type="submission" date="2016-10" db="EMBL/GenBank/DDBJ databases">
        <authorList>
            <person name="de Groot N.N."/>
        </authorList>
    </citation>
    <scope>NUCLEOTIDE SEQUENCE [LARGE SCALE GENOMIC DNA]</scope>
    <source>
        <strain evidence="5">UNC267MFSha1.1M11</strain>
    </source>
</reference>
<evidence type="ECO:0000256" key="2">
    <source>
        <dbReference type="PROSITE-ProRule" id="PRU00335"/>
    </source>
</evidence>
<organism evidence="5 6">
    <name type="scientific">Mycolicibacterium fluoranthenivorans</name>
    <dbReference type="NCBI Taxonomy" id="258505"/>
    <lineage>
        <taxon>Bacteria</taxon>
        <taxon>Bacillati</taxon>
        <taxon>Actinomycetota</taxon>
        <taxon>Actinomycetes</taxon>
        <taxon>Mycobacteriales</taxon>
        <taxon>Mycobacteriaceae</taxon>
        <taxon>Mycolicibacterium</taxon>
    </lineage>
</organism>
<dbReference type="Proteomes" id="UP000199707">
    <property type="component" value="Unassembled WGS sequence"/>
</dbReference>
<name>A0A1G4WUV9_9MYCO</name>
<dbReference type="GO" id="GO:0003677">
    <property type="term" value="F:DNA binding"/>
    <property type="evidence" value="ECO:0007669"/>
    <property type="project" value="UniProtKB-UniRule"/>
</dbReference>
<dbReference type="Gene3D" id="1.10.357.10">
    <property type="entry name" value="Tetracycline Repressor, domain 2"/>
    <property type="match status" value="1"/>
</dbReference>
<protein>
    <submittedName>
        <fullName evidence="4">TetR family transcriptional regulator</fullName>
    </submittedName>
    <submittedName>
        <fullName evidence="5">Transcriptional regulator, TetR family</fullName>
    </submittedName>
</protein>
<reference evidence="6" key="2">
    <citation type="submission" date="2016-10" db="EMBL/GenBank/DDBJ databases">
        <authorList>
            <person name="Varghese N."/>
            <person name="Submissions S."/>
        </authorList>
    </citation>
    <scope>NUCLEOTIDE SEQUENCE [LARGE SCALE GENOMIC DNA]</scope>
    <source>
        <strain evidence="6">UNC267MFSha1.1M11</strain>
    </source>
</reference>
<dbReference type="AlphaFoldDB" id="A0A1G4WUV9"/>
<evidence type="ECO:0000313" key="5">
    <source>
        <dbReference type="EMBL" id="SCX30088.1"/>
    </source>
</evidence>